<comment type="caution">
    <text evidence="3">The sequence shown here is derived from an EMBL/GenBank/DDBJ whole genome shotgun (WGS) entry which is preliminary data.</text>
</comment>
<dbReference type="GO" id="GO:0006085">
    <property type="term" value="P:acetyl-CoA biosynthetic process"/>
    <property type="evidence" value="ECO:0007669"/>
    <property type="project" value="TreeGrafter"/>
</dbReference>
<keyword evidence="4" id="KW-1185">Reference proteome</keyword>
<keyword evidence="1" id="KW-0007">Acetylation</keyword>
<gene>
    <name evidence="3" type="ORF">AWB75_04590</name>
</gene>
<protein>
    <submittedName>
        <fullName evidence="3">Acetyl-CoA synthetase</fullName>
    </submittedName>
</protein>
<name>A0A158C7J8_9BURK</name>
<dbReference type="Gene3D" id="3.40.50.12780">
    <property type="entry name" value="N-terminal domain of ligase-like"/>
    <property type="match status" value="1"/>
</dbReference>
<dbReference type="PANTHER" id="PTHR24095">
    <property type="entry name" value="ACETYL-COENZYME A SYNTHETASE"/>
    <property type="match status" value="1"/>
</dbReference>
<proteinExistence type="predicted"/>
<evidence type="ECO:0000259" key="2">
    <source>
        <dbReference type="Pfam" id="PF00501"/>
    </source>
</evidence>
<dbReference type="EMBL" id="FCOF02000024">
    <property type="protein sequence ID" value="SAK77896.1"/>
    <property type="molecule type" value="Genomic_DNA"/>
</dbReference>
<dbReference type="AlphaFoldDB" id="A0A158C7J8"/>
<reference evidence="3" key="1">
    <citation type="submission" date="2016-01" db="EMBL/GenBank/DDBJ databases">
        <authorList>
            <person name="Peeters C."/>
        </authorList>
    </citation>
    <scope>NUCLEOTIDE SEQUENCE [LARGE SCALE GENOMIC DNA]</scope>
    <source>
        <strain evidence="3">LMG 29318</strain>
    </source>
</reference>
<evidence type="ECO:0000313" key="4">
    <source>
        <dbReference type="Proteomes" id="UP000054870"/>
    </source>
</evidence>
<dbReference type="SUPFAM" id="SSF56801">
    <property type="entry name" value="Acetyl-CoA synthetase-like"/>
    <property type="match status" value="1"/>
</dbReference>
<feature type="domain" description="AMP-dependent synthetase/ligase" evidence="2">
    <location>
        <begin position="16"/>
        <end position="63"/>
    </location>
</feature>
<dbReference type="GO" id="GO:0003987">
    <property type="term" value="F:acetate-CoA ligase activity"/>
    <property type="evidence" value="ECO:0007669"/>
    <property type="project" value="TreeGrafter"/>
</dbReference>
<evidence type="ECO:0000256" key="1">
    <source>
        <dbReference type="ARBA" id="ARBA00022990"/>
    </source>
</evidence>
<sequence length="167" mass="18182">MIVRCSPASSSSWRGNESAIIFEADDGTVTNVTYQDLLDRVRRLANALKKRGVKKGDRVVIVVFGGFSSKLPNERLVDVGAVALITADEEMRGGRTLPLKRIADEALAAGGCEKVTHVIVYRRTGGKVAWTAGRDVWLHEIVERVSSWPMPLEASYAAAATQPACRE</sequence>
<dbReference type="Proteomes" id="UP000054870">
    <property type="component" value="Unassembled WGS sequence"/>
</dbReference>
<dbReference type="InterPro" id="IPR042099">
    <property type="entry name" value="ANL_N_sf"/>
</dbReference>
<evidence type="ECO:0000313" key="3">
    <source>
        <dbReference type="EMBL" id="SAK77896.1"/>
    </source>
</evidence>
<dbReference type="PANTHER" id="PTHR24095:SF14">
    <property type="entry name" value="ACETYL-COENZYME A SYNTHETASE 1"/>
    <property type="match status" value="1"/>
</dbReference>
<dbReference type="InterPro" id="IPR000873">
    <property type="entry name" value="AMP-dep_synth/lig_dom"/>
</dbReference>
<organism evidence="3 4">
    <name type="scientific">Caballeronia catudaia</name>
    <dbReference type="NCBI Taxonomy" id="1777136"/>
    <lineage>
        <taxon>Bacteria</taxon>
        <taxon>Pseudomonadati</taxon>
        <taxon>Pseudomonadota</taxon>
        <taxon>Betaproteobacteria</taxon>
        <taxon>Burkholderiales</taxon>
        <taxon>Burkholderiaceae</taxon>
        <taxon>Caballeronia</taxon>
    </lineage>
</organism>
<accession>A0A158C7J8</accession>
<dbReference type="Pfam" id="PF00501">
    <property type="entry name" value="AMP-binding"/>
    <property type="match status" value="1"/>
</dbReference>